<name>A0A2S5A445_9SPHI</name>
<dbReference type="InterPro" id="IPR036477">
    <property type="entry name" value="Formyl_transf_N_sf"/>
</dbReference>
<protein>
    <recommendedName>
        <fullName evidence="1">Formyl transferase N-terminal domain-containing protein</fullName>
    </recommendedName>
</protein>
<gene>
    <name evidence="2" type="ORF">C3K47_05995</name>
</gene>
<organism evidence="2 3">
    <name type="scientific">Solitalea longa</name>
    <dbReference type="NCBI Taxonomy" id="2079460"/>
    <lineage>
        <taxon>Bacteria</taxon>
        <taxon>Pseudomonadati</taxon>
        <taxon>Bacteroidota</taxon>
        <taxon>Sphingobacteriia</taxon>
        <taxon>Sphingobacteriales</taxon>
        <taxon>Sphingobacteriaceae</taxon>
        <taxon>Solitalea</taxon>
    </lineage>
</organism>
<sequence length="316" mass="36201">MNTYLIVKIVYIGTKNTFIIEQLLNSRHNIIGIVESRPENKTVSYFITRIFDLFQFLTRKKLIGLSSRAIASGVPYKIFKNSSQKKVETWIRQLNPDIIVVQSMFGLLKKEVFSIPVYGAINYHQAPLPNYRGPNPDFWIYHDMELLSGGTVHIIDATADTGNIIGIERFQMTIGLPLETYLLKHQEIGLKLILKALEDIEAQKDISVPQDKSATAKARRITKAELRSLIDWEAWPVERIFHLLRGPVNPTDIIAFDKFDRLFRKWKATSFNKTPLNELPGKVVRTDEKILLCCKDGTIALKAQFSLKPLFMKLIV</sequence>
<comment type="caution">
    <text evidence="2">The sequence shown here is derived from an EMBL/GenBank/DDBJ whole genome shotgun (WGS) entry which is preliminary data.</text>
</comment>
<dbReference type="InterPro" id="IPR002376">
    <property type="entry name" value="Formyl_transf_N"/>
</dbReference>
<dbReference type="Gene3D" id="3.40.50.12230">
    <property type="match status" value="1"/>
</dbReference>
<evidence type="ECO:0000313" key="3">
    <source>
        <dbReference type="Proteomes" id="UP000236893"/>
    </source>
</evidence>
<dbReference type="AlphaFoldDB" id="A0A2S5A445"/>
<proteinExistence type="predicted"/>
<keyword evidence="3" id="KW-1185">Reference proteome</keyword>
<dbReference type="OrthoDB" id="1092294at2"/>
<dbReference type="GO" id="GO:0004479">
    <property type="term" value="F:methionyl-tRNA formyltransferase activity"/>
    <property type="evidence" value="ECO:0007669"/>
    <property type="project" value="TreeGrafter"/>
</dbReference>
<feature type="domain" description="Formyl transferase N-terminal" evidence="1">
    <location>
        <begin position="81"/>
        <end position="195"/>
    </location>
</feature>
<dbReference type="SUPFAM" id="SSF53328">
    <property type="entry name" value="Formyltransferase"/>
    <property type="match status" value="1"/>
</dbReference>
<reference evidence="2 3" key="1">
    <citation type="submission" date="2018-01" db="EMBL/GenBank/DDBJ databases">
        <authorList>
            <person name="Gaut B.S."/>
            <person name="Morton B.R."/>
            <person name="Clegg M.T."/>
            <person name="Duvall M.R."/>
        </authorList>
    </citation>
    <scope>NUCLEOTIDE SEQUENCE [LARGE SCALE GENOMIC DNA]</scope>
    <source>
        <strain evidence="2 3">HR-AV</strain>
    </source>
</reference>
<evidence type="ECO:0000259" key="1">
    <source>
        <dbReference type="Pfam" id="PF00551"/>
    </source>
</evidence>
<dbReference type="PANTHER" id="PTHR11138:SF5">
    <property type="entry name" value="METHIONYL-TRNA FORMYLTRANSFERASE, MITOCHONDRIAL"/>
    <property type="match status" value="1"/>
</dbReference>
<dbReference type="EMBL" id="PQVF01000004">
    <property type="protein sequence ID" value="POY37315.1"/>
    <property type="molecule type" value="Genomic_DNA"/>
</dbReference>
<accession>A0A2S5A445</accession>
<dbReference type="GO" id="GO:0005829">
    <property type="term" value="C:cytosol"/>
    <property type="evidence" value="ECO:0007669"/>
    <property type="project" value="TreeGrafter"/>
</dbReference>
<dbReference type="PANTHER" id="PTHR11138">
    <property type="entry name" value="METHIONYL-TRNA FORMYLTRANSFERASE"/>
    <property type="match status" value="1"/>
</dbReference>
<dbReference type="Proteomes" id="UP000236893">
    <property type="component" value="Unassembled WGS sequence"/>
</dbReference>
<evidence type="ECO:0000313" key="2">
    <source>
        <dbReference type="EMBL" id="POY37315.1"/>
    </source>
</evidence>
<dbReference type="Pfam" id="PF00551">
    <property type="entry name" value="Formyl_trans_N"/>
    <property type="match status" value="1"/>
</dbReference>